<reference evidence="2" key="1">
    <citation type="submission" date="2025-08" db="UniProtKB">
        <authorList>
            <consortium name="RefSeq"/>
        </authorList>
    </citation>
    <scope>IDENTIFICATION</scope>
</reference>
<dbReference type="Gene3D" id="1.20.58.60">
    <property type="match status" value="2"/>
</dbReference>
<dbReference type="RefSeq" id="XP_029655660.1">
    <property type="nucleotide sequence ID" value="XM_029799800.1"/>
</dbReference>
<protein>
    <submittedName>
        <fullName evidence="2">Dystonin-like</fullName>
    </submittedName>
</protein>
<dbReference type="SMART" id="SM00150">
    <property type="entry name" value="SPEC"/>
    <property type="match status" value="2"/>
</dbReference>
<name>A0A6P7U0C1_9MOLL</name>
<dbReference type="Pfam" id="PF00435">
    <property type="entry name" value="Spectrin"/>
    <property type="match status" value="1"/>
</dbReference>
<dbReference type="InterPro" id="IPR018159">
    <property type="entry name" value="Spectrin/alpha-actinin"/>
</dbReference>
<dbReference type="SUPFAM" id="SSF46966">
    <property type="entry name" value="Spectrin repeat"/>
    <property type="match status" value="3"/>
</dbReference>
<accession>A0A6P7U0C1</accession>
<dbReference type="AlphaFoldDB" id="A0A6P7U0C1"/>
<sequence length="399" mass="47016">METVSKFTDSDEVEDKEYIIRQSQLLIKNWEDLKNLCESKIEHLRIETKRGIEFEEKIELFGVLLNDIENKLYSLHDYSCFESTAEQQLFDINKLGDELIEKKIILLDLAPPVVSNDNLKAKIYENLADKNNLEEIVIKMRYYGRKGDVLIINNLFDDYNRRYSRLSDIIDSRIRNVKKISPISLRLKTQYDEFLDWITEKNIELEIAESESLNLEIVMDQHKEHLQFQNSIIEKQTDYDNLRASIRKIIDAAPKYDKDWFVNYLETVTTCWLSLLGLSFSRQRLIDETIMIGGSISDALSNNFTWMVSTLKKLNFEYENHFGRSEYIKSLLNNCQKVESEFGRYHDTFNSIVTLGADIINKCNPDSIEDVRNIHQSFINKWNEVNELLINESLNLWFP</sequence>
<dbReference type="KEGG" id="osn:115229450"/>
<dbReference type="InterPro" id="IPR002017">
    <property type="entry name" value="Spectrin_repeat"/>
</dbReference>
<evidence type="ECO:0000313" key="1">
    <source>
        <dbReference type="Proteomes" id="UP000515154"/>
    </source>
</evidence>
<keyword evidence="1" id="KW-1185">Reference proteome</keyword>
<evidence type="ECO:0000313" key="2">
    <source>
        <dbReference type="RefSeq" id="XP_029655660.1"/>
    </source>
</evidence>
<dbReference type="CDD" id="cd00176">
    <property type="entry name" value="SPEC"/>
    <property type="match status" value="1"/>
</dbReference>
<proteinExistence type="predicted"/>
<dbReference type="Proteomes" id="UP000515154">
    <property type="component" value="Unplaced"/>
</dbReference>
<organism evidence="1 2">
    <name type="scientific">Octopus sinensis</name>
    <name type="common">East Asian common octopus</name>
    <dbReference type="NCBI Taxonomy" id="2607531"/>
    <lineage>
        <taxon>Eukaryota</taxon>
        <taxon>Metazoa</taxon>
        <taxon>Spiralia</taxon>
        <taxon>Lophotrochozoa</taxon>
        <taxon>Mollusca</taxon>
        <taxon>Cephalopoda</taxon>
        <taxon>Coleoidea</taxon>
        <taxon>Octopodiformes</taxon>
        <taxon>Octopoda</taxon>
        <taxon>Incirrata</taxon>
        <taxon>Octopodidae</taxon>
        <taxon>Octopus</taxon>
    </lineage>
</organism>
<gene>
    <name evidence="2" type="primary">LOC115229450</name>
</gene>